<organism evidence="2">
    <name type="scientific">uncultured Blastococcus sp</name>
    <dbReference type="NCBI Taxonomy" id="217144"/>
    <lineage>
        <taxon>Bacteria</taxon>
        <taxon>Bacillati</taxon>
        <taxon>Actinomycetota</taxon>
        <taxon>Actinomycetes</taxon>
        <taxon>Geodermatophilales</taxon>
        <taxon>Geodermatophilaceae</taxon>
        <taxon>Blastococcus</taxon>
        <taxon>environmental samples</taxon>
    </lineage>
</organism>
<feature type="compositionally biased region" description="Pro residues" evidence="1">
    <location>
        <begin position="150"/>
        <end position="161"/>
    </location>
</feature>
<protein>
    <submittedName>
        <fullName evidence="2">Transcriptional regulator, PadR family</fullName>
    </submittedName>
</protein>
<reference evidence="2" key="1">
    <citation type="submission" date="2020-02" db="EMBL/GenBank/DDBJ databases">
        <authorList>
            <person name="Meier V. D."/>
        </authorList>
    </citation>
    <scope>NUCLEOTIDE SEQUENCE</scope>
    <source>
        <strain evidence="2">AVDCRST_MAG57</strain>
    </source>
</reference>
<gene>
    <name evidence="2" type="ORF">AVDCRST_MAG57-2547</name>
</gene>
<feature type="non-terminal residue" evidence="2">
    <location>
        <position position="1"/>
    </location>
</feature>
<evidence type="ECO:0000313" key="2">
    <source>
        <dbReference type="EMBL" id="CAA9259503.1"/>
    </source>
</evidence>
<feature type="compositionally biased region" description="Low complexity" evidence="1">
    <location>
        <begin position="120"/>
        <end position="147"/>
    </location>
</feature>
<proteinExistence type="predicted"/>
<dbReference type="AlphaFoldDB" id="A0A6J4ITA6"/>
<feature type="compositionally biased region" description="Basic residues" evidence="1">
    <location>
        <begin position="176"/>
        <end position="202"/>
    </location>
</feature>
<name>A0A6J4ITA6_9ACTN</name>
<feature type="compositionally biased region" description="Basic residues" evidence="1">
    <location>
        <begin position="99"/>
        <end position="119"/>
    </location>
</feature>
<feature type="region of interest" description="Disordered" evidence="1">
    <location>
        <begin position="1"/>
        <end position="202"/>
    </location>
</feature>
<feature type="compositionally biased region" description="Basic residues" evidence="1">
    <location>
        <begin position="49"/>
        <end position="58"/>
    </location>
</feature>
<evidence type="ECO:0000256" key="1">
    <source>
        <dbReference type="SAM" id="MobiDB-lite"/>
    </source>
</evidence>
<dbReference type="EMBL" id="CADCTI010000212">
    <property type="protein sequence ID" value="CAA9259503.1"/>
    <property type="molecule type" value="Genomic_DNA"/>
</dbReference>
<accession>A0A6J4ITA6</accession>
<sequence length="202" mass="21668">ARVRHPRPAPPVPDARLRAAQAARSGARRAAQHLLRVPVPRAQADARGRAHLHRRAHAARAAAGRRPTPHGTARQGGLHDHRGRQGALPRAGQPDRPGRLRRRRILRRPPRLLRAHRLGRATADPRGPPAHGRAAAGGVAVLTGADPRTPRPLHPRAPAPRPGVGGPGGPLALGAHRGRTPGGRRRAARRRAARRNTAQHHL</sequence>
<feature type="non-terminal residue" evidence="2">
    <location>
        <position position="202"/>
    </location>
</feature>